<accession>A0AAG5CYS8</accession>
<feature type="region of interest" description="Disordered" evidence="1">
    <location>
        <begin position="783"/>
        <end position="802"/>
    </location>
</feature>
<feature type="region of interest" description="Disordered" evidence="1">
    <location>
        <begin position="347"/>
        <end position="366"/>
    </location>
</feature>
<dbReference type="Proteomes" id="UP000075880">
    <property type="component" value="Unassembled WGS sequence"/>
</dbReference>
<reference evidence="2" key="1">
    <citation type="submission" date="2024-04" db="UniProtKB">
        <authorList>
            <consortium name="EnsemblMetazoa"/>
        </authorList>
    </citation>
    <scope>IDENTIFICATION</scope>
    <source>
        <strain evidence="2">EBRO</strain>
    </source>
</reference>
<evidence type="ECO:0000313" key="2">
    <source>
        <dbReference type="EnsemblMetazoa" id="ENSAATROPP004037"/>
    </source>
</evidence>
<proteinExistence type="predicted"/>
<organism evidence="2 3">
    <name type="scientific">Anopheles atroparvus</name>
    <name type="common">European mosquito</name>
    <dbReference type="NCBI Taxonomy" id="41427"/>
    <lineage>
        <taxon>Eukaryota</taxon>
        <taxon>Metazoa</taxon>
        <taxon>Ecdysozoa</taxon>
        <taxon>Arthropoda</taxon>
        <taxon>Hexapoda</taxon>
        <taxon>Insecta</taxon>
        <taxon>Pterygota</taxon>
        <taxon>Neoptera</taxon>
        <taxon>Endopterygota</taxon>
        <taxon>Diptera</taxon>
        <taxon>Nematocera</taxon>
        <taxon>Culicoidea</taxon>
        <taxon>Culicidae</taxon>
        <taxon>Anophelinae</taxon>
        <taxon>Anopheles</taxon>
    </lineage>
</organism>
<keyword evidence="3" id="KW-1185">Reference proteome</keyword>
<evidence type="ECO:0000313" key="3">
    <source>
        <dbReference type="Proteomes" id="UP000075880"/>
    </source>
</evidence>
<feature type="compositionally biased region" description="Polar residues" evidence="1">
    <location>
        <begin position="109"/>
        <end position="123"/>
    </location>
</feature>
<feature type="region of interest" description="Disordered" evidence="1">
    <location>
        <begin position="323"/>
        <end position="342"/>
    </location>
</feature>
<protein>
    <submittedName>
        <fullName evidence="2">Uncharacterized protein</fullName>
    </submittedName>
</protein>
<feature type="region of interest" description="Disordered" evidence="1">
    <location>
        <begin position="95"/>
        <end position="123"/>
    </location>
</feature>
<dbReference type="AlphaFoldDB" id="A0AAG5CYS8"/>
<sequence length="850" mass="95003">MKNVFCAHANAVRKECNPDCSMQGIGDKEQYYRENIEKLYTHKMPHAFTGFVDPECCTNRFEADGSQSTATFSQYVKIHSNLAPFNRVHLITPSTSSTPSTIHTRKSKNVSLPSTTSATKNAPTSVTNVSAHHFGTSIHGRVTLQELPGYVAKMLGFENKNALRAIKVPVGDNINVQCLYNDCGENIVRGSLREEDKIATMLPTPGDFAGQVMFEEGIDDPREEDPSIAAMLQANMSANLDLENIERIADDEALMEAIEEIFGQLPIELRDDDNTTVLCFFNECDGNYGQFSENEEVKNQTPPKVEDFADEVIFVEEIDDPREEDPVVSGMLRSNTPGSIEDYVGDSNRTPSAENQENIPEPVDHNAQPIKTLPVLDNKDLVELANCVCFEDGGTEAQASKHIHSLRSIELRDDYYRNVQSFDKDCEENIMCQCLEAGEDITNPPPTREDFNDEVIFVEETGDAQEEDPVVSGMLQKNTLANYGALIENDMDNNEKAEPNVQPMETPYTSVPKNSSHLRDSLKLDTCVRFEDGGTGAQTSEDIYSLRSIELRDGYNSYVQSFVKDCGENISYECLKAGEDMTIPPPTLEHFADKVMFVEEIDDPREENPVVSGMLQNNTLGSIDDEDYEADSNRTASAGNQKHVQQLVGHYTQPIISPCVPVLEKSCNSDGTSHRSMDSENFVILEKDRIRMLNIEDIYNLVTPDLCENGEINIQSFYKDCGENIVRQMFKDEEDITNMPATLEDFTDEVIFIEEVDNPREEDPVVSGMLRTNTPESIDELIEEYPGSNSNPKHSEENQDNCLQPLDHNITFLGMPLKIPSVPVLPNSGKSNGTSRRKQSLKPILQMNFG</sequence>
<feature type="region of interest" description="Disordered" evidence="1">
    <location>
        <begin position="823"/>
        <end position="850"/>
    </location>
</feature>
<evidence type="ECO:0000256" key="1">
    <source>
        <dbReference type="SAM" id="MobiDB-lite"/>
    </source>
</evidence>
<dbReference type="EnsemblMetazoa" id="ENSAATROPT004205">
    <property type="protein sequence ID" value="ENSAATROPP004037"/>
    <property type="gene ID" value="ENSAATROPG003327"/>
</dbReference>
<name>A0AAG5CYS8_ANOAO</name>
<feature type="compositionally biased region" description="Polar residues" evidence="1">
    <location>
        <begin position="347"/>
        <end position="358"/>
    </location>
</feature>